<gene>
    <name evidence="5" type="ORF">CH357_09140</name>
</gene>
<dbReference type="SUPFAM" id="SSF51230">
    <property type="entry name" value="Single hybrid motif"/>
    <property type="match status" value="1"/>
</dbReference>
<dbReference type="InterPro" id="IPR011053">
    <property type="entry name" value="Single_hybrid_motif"/>
</dbReference>
<comment type="caution">
    <text evidence="5">The sequence shown here is derived from an EMBL/GenBank/DDBJ whole genome shotgun (WGS) entry which is preliminary data.</text>
</comment>
<comment type="subcellular location">
    <subcellularLocation>
        <location evidence="1">Cell envelope</location>
    </subcellularLocation>
</comment>
<accession>A0A2M9XDY8</accession>
<feature type="domain" description="YknX-like barrel-sandwich hybrid" evidence="4">
    <location>
        <begin position="80"/>
        <end position="134"/>
    </location>
</feature>
<reference evidence="5 6" key="1">
    <citation type="submission" date="2017-07" db="EMBL/GenBank/DDBJ databases">
        <title>Leptospira spp. isolated from tropical soils.</title>
        <authorList>
            <person name="Thibeaux R."/>
            <person name="Iraola G."/>
            <person name="Ferres I."/>
            <person name="Bierque E."/>
            <person name="Girault D."/>
            <person name="Soupe-Gilbert M.-E."/>
            <person name="Picardeau M."/>
            <person name="Goarant C."/>
        </authorList>
    </citation>
    <scope>NUCLEOTIDE SEQUENCE [LARGE SCALE GENOMIC DNA]</scope>
    <source>
        <strain evidence="5 6">MCA1-C-A1</strain>
    </source>
</reference>
<dbReference type="EMBL" id="NPDN01000004">
    <property type="protein sequence ID" value="PJZ25792.1"/>
    <property type="molecule type" value="Genomic_DNA"/>
</dbReference>
<dbReference type="Gene3D" id="2.40.30.170">
    <property type="match status" value="1"/>
</dbReference>
<dbReference type="Gene3D" id="2.40.50.100">
    <property type="match status" value="1"/>
</dbReference>
<name>A0A2M9XDY8_9LEPT</name>
<protein>
    <submittedName>
        <fullName evidence="5">Secretion protein HlyD</fullName>
    </submittedName>
</protein>
<dbReference type="PANTHER" id="PTHR32347">
    <property type="entry name" value="EFFLUX SYSTEM COMPONENT YKNX-RELATED"/>
    <property type="match status" value="1"/>
</dbReference>
<keyword evidence="3" id="KW-0472">Membrane</keyword>
<dbReference type="AlphaFoldDB" id="A0A2M9XDY8"/>
<evidence type="ECO:0000256" key="2">
    <source>
        <dbReference type="ARBA" id="ARBA00023054"/>
    </source>
</evidence>
<evidence type="ECO:0000259" key="4">
    <source>
        <dbReference type="Pfam" id="PF25984"/>
    </source>
</evidence>
<dbReference type="InterPro" id="IPR050465">
    <property type="entry name" value="UPF0194_transport"/>
</dbReference>
<keyword evidence="3" id="KW-0812">Transmembrane</keyword>
<dbReference type="OrthoDB" id="344621at2"/>
<dbReference type="Proteomes" id="UP000232196">
    <property type="component" value="Unassembled WGS sequence"/>
</dbReference>
<dbReference type="Gene3D" id="2.40.420.20">
    <property type="match status" value="1"/>
</dbReference>
<evidence type="ECO:0000256" key="3">
    <source>
        <dbReference type="SAM" id="Phobius"/>
    </source>
</evidence>
<proteinExistence type="predicted"/>
<dbReference type="RefSeq" id="WP_100706433.1">
    <property type="nucleotide sequence ID" value="NZ_NPDL01000001.1"/>
</dbReference>
<dbReference type="GO" id="GO:0030313">
    <property type="term" value="C:cell envelope"/>
    <property type="evidence" value="ECO:0007669"/>
    <property type="project" value="UniProtKB-SubCell"/>
</dbReference>
<evidence type="ECO:0000313" key="6">
    <source>
        <dbReference type="Proteomes" id="UP000232196"/>
    </source>
</evidence>
<feature type="transmembrane region" description="Helical" evidence="3">
    <location>
        <begin position="20"/>
        <end position="37"/>
    </location>
</feature>
<keyword evidence="6" id="KW-1185">Reference proteome</keyword>
<organism evidence="5 6">
    <name type="scientific">Leptospira hartskeerlii</name>
    <dbReference type="NCBI Taxonomy" id="2023177"/>
    <lineage>
        <taxon>Bacteria</taxon>
        <taxon>Pseudomonadati</taxon>
        <taxon>Spirochaetota</taxon>
        <taxon>Spirochaetia</taxon>
        <taxon>Leptospirales</taxon>
        <taxon>Leptospiraceae</taxon>
        <taxon>Leptospira</taxon>
    </lineage>
</organism>
<dbReference type="InterPro" id="IPR058639">
    <property type="entry name" value="BSH_YknX-like"/>
</dbReference>
<evidence type="ECO:0000313" key="5">
    <source>
        <dbReference type="EMBL" id="PJZ25792.1"/>
    </source>
</evidence>
<sequence>MKISLPFDRWIHQIKERSKLLVWGILPLILLLILFIWRSRNSDADTSEIIQGSIVESVYGLATVSSSEVYHLRVAIPSAIRKIYVEEGDQVQEGTPLVEFDSFGIMRSPFAGVVTNVAYETKETVVPQTPVVTVMDLKKRYLTVSLEEKGAVKVKKGQKVRIRFEALGDKNFDGEVKSVYPADGQFQVHITPIGIPPEILPGMTADVAIETSSKENVILIPIKGIKSGRIKVLENGKVLVREIETGLANGEYAELVSGEVSLGDKVLVQEDK</sequence>
<dbReference type="Pfam" id="PF25984">
    <property type="entry name" value="BSH_YknX"/>
    <property type="match status" value="1"/>
</dbReference>
<keyword evidence="2" id="KW-0175">Coiled coil</keyword>
<evidence type="ECO:0000256" key="1">
    <source>
        <dbReference type="ARBA" id="ARBA00004196"/>
    </source>
</evidence>
<keyword evidence="3" id="KW-1133">Transmembrane helix</keyword>